<keyword evidence="5" id="KW-1185">Reference proteome</keyword>
<organism evidence="4 5">
    <name type="scientific">Pendulispora rubella</name>
    <dbReference type="NCBI Taxonomy" id="2741070"/>
    <lineage>
        <taxon>Bacteria</taxon>
        <taxon>Pseudomonadati</taxon>
        <taxon>Myxococcota</taxon>
        <taxon>Myxococcia</taxon>
        <taxon>Myxococcales</taxon>
        <taxon>Sorangiineae</taxon>
        <taxon>Pendulisporaceae</taxon>
        <taxon>Pendulispora</taxon>
    </lineage>
</organism>
<dbReference type="InterPro" id="IPR031107">
    <property type="entry name" value="Small_HSP"/>
</dbReference>
<comment type="similarity">
    <text evidence="1 2">Belongs to the small heat shock protein (HSP20) family.</text>
</comment>
<evidence type="ECO:0000256" key="2">
    <source>
        <dbReference type="RuleBase" id="RU003616"/>
    </source>
</evidence>
<dbReference type="Proteomes" id="UP001374803">
    <property type="component" value="Chromosome"/>
</dbReference>
<evidence type="ECO:0000256" key="1">
    <source>
        <dbReference type="PROSITE-ProRule" id="PRU00285"/>
    </source>
</evidence>
<dbReference type="PROSITE" id="PS01031">
    <property type="entry name" value="SHSP"/>
    <property type="match status" value="1"/>
</dbReference>
<dbReference type="InterPro" id="IPR002068">
    <property type="entry name" value="A-crystallin/Hsp20_dom"/>
</dbReference>
<dbReference type="CDD" id="cd06464">
    <property type="entry name" value="ACD_sHsps-like"/>
    <property type="match status" value="1"/>
</dbReference>
<accession>A0ABZ2L1P0</accession>
<dbReference type="SUPFAM" id="SSF49764">
    <property type="entry name" value="HSP20-like chaperones"/>
    <property type="match status" value="1"/>
</dbReference>
<dbReference type="Gene3D" id="2.60.40.790">
    <property type="match status" value="1"/>
</dbReference>
<evidence type="ECO:0000313" key="5">
    <source>
        <dbReference type="Proteomes" id="UP001374803"/>
    </source>
</evidence>
<protein>
    <submittedName>
        <fullName evidence="4">Hsp20/alpha crystallin family protein</fullName>
    </submittedName>
</protein>
<dbReference type="Pfam" id="PF00011">
    <property type="entry name" value="HSP20"/>
    <property type="match status" value="1"/>
</dbReference>
<evidence type="ECO:0000313" key="4">
    <source>
        <dbReference type="EMBL" id="WXB04849.1"/>
    </source>
</evidence>
<dbReference type="RefSeq" id="WP_394834491.1">
    <property type="nucleotide sequence ID" value="NZ_CP089929.1"/>
</dbReference>
<feature type="domain" description="SHSP" evidence="3">
    <location>
        <begin position="19"/>
        <end position="129"/>
    </location>
</feature>
<dbReference type="EMBL" id="CP089983">
    <property type="protein sequence ID" value="WXB04849.1"/>
    <property type="molecule type" value="Genomic_DNA"/>
</dbReference>
<dbReference type="InterPro" id="IPR008978">
    <property type="entry name" value="HSP20-like_chaperone"/>
</dbReference>
<evidence type="ECO:0000259" key="3">
    <source>
        <dbReference type="PROSITE" id="PS01031"/>
    </source>
</evidence>
<reference evidence="4" key="1">
    <citation type="submission" date="2021-12" db="EMBL/GenBank/DDBJ databases">
        <title>Discovery of the Pendulisporaceae a myxobacterial family with distinct sporulation behavior and unique specialized metabolism.</title>
        <authorList>
            <person name="Garcia R."/>
            <person name="Popoff A."/>
            <person name="Bader C.D."/>
            <person name="Loehr J."/>
            <person name="Walesch S."/>
            <person name="Walt C."/>
            <person name="Boldt J."/>
            <person name="Bunk B."/>
            <person name="Haeckl F.J.F.P.J."/>
            <person name="Gunesch A.P."/>
            <person name="Birkelbach J."/>
            <person name="Nuebel U."/>
            <person name="Pietschmann T."/>
            <person name="Bach T."/>
            <person name="Mueller R."/>
        </authorList>
    </citation>
    <scope>NUCLEOTIDE SEQUENCE</scope>
    <source>
        <strain evidence="4">MSr11367</strain>
    </source>
</reference>
<proteinExistence type="inferred from homology"/>
<dbReference type="PANTHER" id="PTHR11527">
    <property type="entry name" value="HEAT-SHOCK PROTEIN 20 FAMILY MEMBER"/>
    <property type="match status" value="1"/>
</dbReference>
<sequence>MNTNQSLSRQGTHVPERIQSRATVAPSVDVYENRDEVLLLTDLPGAVKDSINVHLDKGQLTIEARRTELQPSGTLVAGEYQPRDYHRAFAIPQGIDGARISAQFADGVLRIQLPKSEALKPRRVEVKAG</sequence>
<name>A0ABZ2L1P0_9BACT</name>
<gene>
    <name evidence="4" type="ORF">LVJ94_49155</name>
</gene>